<reference evidence="3 4" key="1">
    <citation type="submission" date="2019-02" db="EMBL/GenBank/DDBJ databases">
        <title>Deep-cultivation of Planctomycetes and their phenomic and genomic characterization uncovers novel biology.</title>
        <authorList>
            <person name="Wiegand S."/>
            <person name="Jogler M."/>
            <person name="Boedeker C."/>
            <person name="Pinto D."/>
            <person name="Vollmers J."/>
            <person name="Rivas-Marin E."/>
            <person name="Kohn T."/>
            <person name="Peeters S.H."/>
            <person name="Heuer A."/>
            <person name="Rast P."/>
            <person name="Oberbeckmann S."/>
            <person name="Bunk B."/>
            <person name="Jeske O."/>
            <person name="Meyerdierks A."/>
            <person name="Storesund J.E."/>
            <person name="Kallscheuer N."/>
            <person name="Luecker S."/>
            <person name="Lage O.M."/>
            <person name="Pohl T."/>
            <person name="Merkel B.J."/>
            <person name="Hornburger P."/>
            <person name="Mueller R.-W."/>
            <person name="Bruemmer F."/>
            <person name="Labrenz M."/>
            <person name="Spormann A.M."/>
            <person name="Op Den Camp H."/>
            <person name="Overmann J."/>
            <person name="Amann R."/>
            <person name="Jetten M.S.M."/>
            <person name="Mascher T."/>
            <person name="Medema M.H."/>
            <person name="Devos D.P."/>
            <person name="Kaster A.-K."/>
            <person name="Ovreas L."/>
            <person name="Rohde M."/>
            <person name="Galperin M.Y."/>
            <person name="Jogler C."/>
        </authorList>
    </citation>
    <scope>NUCLEOTIDE SEQUENCE [LARGE SCALE GENOMIC DNA]</scope>
    <source>
        <strain evidence="3 4">Poly41</strain>
    </source>
</reference>
<dbReference type="RefSeq" id="WP_146524504.1">
    <property type="nucleotide sequence ID" value="NZ_SJPV01000001.1"/>
</dbReference>
<feature type="signal peptide" evidence="1">
    <location>
        <begin position="1"/>
        <end position="25"/>
    </location>
</feature>
<sequence precursor="true">MDHPTLLASLLIHCVLLATSASTTASEPSRIWVDDSGLHSVEASLQTIEEEMAVLIRPDGSTVRIPLSRLSVEDTDYVTAWRNRPASQPNVLRFAPPTLPELTPLPLLVLPRAATTLQDGFPLSPIASIRQNKQVGKTELPGPLQADPVPIKQHVPTGSKPIGPIHSYDVCSAPLVIASGEGTFVAFSICAGLSSTRGANANRIVRFDPETKQVSIVWSSDVPITLLDHHLPSGRTLVLEGHQVFGQGGQFAVAGDWDAASITLHEHRSLPASTNAASNRLTNAPTVRWARWVDEEHIVASVDSSMAVWNLVSGELKHWICNVHAESLPAISAGRRYVAVPDPGGVAIYRTSDGKALGRIPVEPGRIASVGFSPRGDSLAIVTPSQLRVWELSTASLRGEAKSRRSLGKGSPVWVDNDLVLSSNGVLLSIFRGVPVWRYELMGAAAASVGQNVGIIHRANDGGFVVATLPHSTASKAIDWVDQRLALQGTDDWQLPGRSSWSESGWDDHDLRFTSVRSSDRR</sequence>
<dbReference type="InterPro" id="IPR011044">
    <property type="entry name" value="Quino_amine_DH_bsu"/>
</dbReference>
<dbReference type="Proteomes" id="UP000319143">
    <property type="component" value="Unassembled WGS sequence"/>
</dbReference>
<dbReference type="OrthoDB" id="291762at2"/>
<dbReference type="Pfam" id="PF03983">
    <property type="entry name" value="SHD1"/>
    <property type="match status" value="1"/>
</dbReference>
<feature type="chain" id="PRO_5022986542" description="SLA1 homology domain-containing protein" evidence="1">
    <location>
        <begin position="26"/>
        <end position="522"/>
    </location>
</feature>
<dbReference type="GO" id="GO:0008092">
    <property type="term" value="F:cytoskeletal protein binding"/>
    <property type="evidence" value="ECO:0007669"/>
    <property type="project" value="InterPro"/>
</dbReference>
<evidence type="ECO:0000313" key="4">
    <source>
        <dbReference type="Proteomes" id="UP000319143"/>
    </source>
</evidence>
<dbReference type="Gene3D" id="2.30.30.700">
    <property type="entry name" value="SLA1 homology domain 1"/>
    <property type="match status" value="1"/>
</dbReference>
<dbReference type="InterPro" id="IPR015943">
    <property type="entry name" value="WD40/YVTN_repeat-like_dom_sf"/>
</dbReference>
<dbReference type="GO" id="GO:0042802">
    <property type="term" value="F:identical protein binding"/>
    <property type="evidence" value="ECO:0007669"/>
    <property type="project" value="InterPro"/>
</dbReference>
<dbReference type="Gene3D" id="2.130.10.10">
    <property type="entry name" value="YVTN repeat-like/Quinoprotein amine dehydrogenase"/>
    <property type="match status" value="1"/>
</dbReference>
<protein>
    <recommendedName>
        <fullName evidence="2">SLA1 homology domain-containing protein</fullName>
    </recommendedName>
</protein>
<accession>A0A5C6E1S9</accession>
<keyword evidence="4" id="KW-1185">Reference proteome</keyword>
<dbReference type="SUPFAM" id="SSF50969">
    <property type="entry name" value="YVTN repeat-like/Quinoprotein amine dehydrogenase"/>
    <property type="match status" value="1"/>
</dbReference>
<dbReference type="GO" id="GO:0043130">
    <property type="term" value="F:ubiquitin binding"/>
    <property type="evidence" value="ECO:0007669"/>
    <property type="project" value="InterPro"/>
</dbReference>
<evidence type="ECO:0000313" key="3">
    <source>
        <dbReference type="EMBL" id="TWU42434.1"/>
    </source>
</evidence>
<feature type="domain" description="SLA1 homology" evidence="2">
    <location>
        <begin position="26"/>
        <end position="80"/>
    </location>
</feature>
<evidence type="ECO:0000259" key="2">
    <source>
        <dbReference type="Pfam" id="PF03983"/>
    </source>
</evidence>
<dbReference type="GO" id="GO:0030674">
    <property type="term" value="F:protein-macromolecule adaptor activity"/>
    <property type="evidence" value="ECO:0007669"/>
    <property type="project" value="InterPro"/>
</dbReference>
<dbReference type="EMBL" id="SJPV01000001">
    <property type="protein sequence ID" value="TWU42434.1"/>
    <property type="molecule type" value="Genomic_DNA"/>
</dbReference>
<name>A0A5C6E1S9_9BACT</name>
<dbReference type="AlphaFoldDB" id="A0A5C6E1S9"/>
<gene>
    <name evidence="3" type="ORF">Poly41_07310</name>
</gene>
<organism evidence="3 4">
    <name type="scientific">Novipirellula artificiosorum</name>
    <dbReference type="NCBI Taxonomy" id="2528016"/>
    <lineage>
        <taxon>Bacteria</taxon>
        <taxon>Pseudomonadati</taxon>
        <taxon>Planctomycetota</taxon>
        <taxon>Planctomycetia</taxon>
        <taxon>Pirellulales</taxon>
        <taxon>Pirellulaceae</taxon>
        <taxon>Novipirellula</taxon>
    </lineage>
</organism>
<dbReference type="InterPro" id="IPR007131">
    <property type="entry name" value="SHD1"/>
</dbReference>
<comment type="caution">
    <text evidence="3">The sequence shown here is derived from an EMBL/GenBank/DDBJ whole genome shotgun (WGS) entry which is preliminary data.</text>
</comment>
<evidence type="ECO:0000256" key="1">
    <source>
        <dbReference type="SAM" id="SignalP"/>
    </source>
</evidence>
<keyword evidence="1" id="KW-0732">Signal</keyword>
<proteinExistence type="predicted"/>